<dbReference type="SUPFAM" id="SSF140453">
    <property type="entry name" value="EsxAB dimer-like"/>
    <property type="match status" value="1"/>
</dbReference>
<dbReference type="InterPro" id="IPR010310">
    <property type="entry name" value="T7SS_ESAT-6-like"/>
</dbReference>
<dbReference type="Pfam" id="PF06013">
    <property type="entry name" value="WXG100"/>
    <property type="match status" value="1"/>
</dbReference>
<dbReference type="EMBL" id="JAENHP010000033">
    <property type="protein sequence ID" value="MBM2623214.1"/>
    <property type="molecule type" value="Genomic_DNA"/>
</dbReference>
<proteinExistence type="predicted"/>
<accession>A0ABS2ATR6</accession>
<dbReference type="InterPro" id="IPR036689">
    <property type="entry name" value="ESAT-6-like_sf"/>
</dbReference>
<dbReference type="Proteomes" id="UP000632138">
    <property type="component" value="Unassembled WGS sequence"/>
</dbReference>
<name>A0ABS2ATR6_9ACTN</name>
<protein>
    <submittedName>
        <fullName evidence="1">WXG100 family type VII secretion target</fullName>
    </submittedName>
</protein>
<keyword evidence="2" id="KW-1185">Reference proteome</keyword>
<comment type="caution">
    <text evidence="1">The sequence shown here is derived from an EMBL/GenBank/DDBJ whole genome shotgun (WGS) entry which is preliminary data.</text>
</comment>
<reference evidence="1 2" key="1">
    <citation type="submission" date="2021-01" db="EMBL/GenBank/DDBJ databases">
        <title>Actinoplanes sp. nov. LDG1-06 isolated from lichen.</title>
        <authorList>
            <person name="Saeng-In P."/>
            <person name="Phongsopitanun W."/>
            <person name="Kanchanasin P."/>
            <person name="Yuki M."/>
            <person name="Kudo T."/>
            <person name="Ohkuma M."/>
            <person name="Tanasupawat S."/>
        </authorList>
    </citation>
    <scope>NUCLEOTIDE SEQUENCE [LARGE SCALE GENOMIC DNA]</scope>
    <source>
        <strain evidence="1 2">LDG1-06</strain>
    </source>
</reference>
<dbReference type="Gene3D" id="1.10.287.1060">
    <property type="entry name" value="ESAT-6-like"/>
    <property type="match status" value="1"/>
</dbReference>
<dbReference type="RefSeq" id="WP_203383569.1">
    <property type="nucleotide sequence ID" value="NZ_JAENHP010000033.1"/>
</dbReference>
<sequence length="213" mass="22934">MAEGTTLIENGAVLLPDGHIVVRRQFQHPADLFPESPDSDVVGQRNAGESAFRAEDEHVNLSHGAFLIGRCGQSFRVAVDSRTMAGPRAKEKSSEFRIVLLTSQLRRQLWRAVSERILMSEYSVSPEAIRGVAAQVSAGASEIDSQRAVLLGQIQGLGDTWQGAASSALQSLYAQWDANVRSLHDTLAQIGQTMQAAAASYEGTESAVQRSLG</sequence>
<dbReference type="NCBIfam" id="TIGR03930">
    <property type="entry name" value="WXG100_ESAT6"/>
    <property type="match status" value="1"/>
</dbReference>
<evidence type="ECO:0000313" key="2">
    <source>
        <dbReference type="Proteomes" id="UP000632138"/>
    </source>
</evidence>
<gene>
    <name evidence="1" type="ORF">JIG36_47735</name>
</gene>
<organism evidence="1 2">
    <name type="scientific">Paractinoplanes ovalisporus</name>
    <dbReference type="NCBI Taxonomy" id="2810368"/>
    <lineage>
        <taxon>Bacteria</taxon>
        <taxon>Bacillati</taxon>
        <taxon>Actinomycetota</taxon>
        <taxon>Actinomycetes</taxon>
        <taxon>Micromonosporales</taxon>
        <taxon>Micromonosporaceae</taxon>
        <taxon>Paractinoplanes</taxon>
    </lineage>
</organism>
<evidence type="ECO:0000313" key="1">
    <source>
        <dbReference type="EMBL" id="MBM2623214.1"/>
    </source>
</evidence>